<protein>
    <submittedName>
        <fullName evidence="2">DUF4124 domain-containing protein</fullName>
    </submittedName>
</protein>
<dbReference type="Proteomes" id="UP000806285">
    <property type="component" value="Unassembled WGS sequence"/>
</dbReference>
<proteinExistence type="predicted"/>
<keyword evidence="1" id="KW-0175">Coiled coil</keyword>
<dbReference type="EMBL" id="JADDIV010000002">
    <property type="protein sequence ID" value="MBE7367039.1"/>
    <property type="molecule type" value="Genomic_DNA"/>
</dbReference>
<gene>
    <name evidence="2" type="ORF">IM787_05665</name>
</gene>
<reference evidence="2 3" key="1">
    <citation type="submission" date="2020-10" db="EMBL/GenBank/DDBJ databases">
        <title>Ramlibacter sp. HM2 16S ribosomal RNA gene Genome sequencing and assembly.</title>
        <authorList>
            <person name="Kang M."/>
        </authorList>
    </citation>
    <scope>NUCLEOTIDE SEQUENCE [LARGE SCALE GENOMIC DNA]</scope>
    <source>
        <strain evidence="2 3">HM2</strain>
    </source>
</reference>
<keyword evidence="3" id="KW-1185">Reference proteome</keyword>
<name>A0ABR9S1R7_9BURK</name>
<evidence type="ECO:0000313" key="2">
    <source>
        <dbReference type="EMBL" id="MBE7367039.1"/>
    </source>
</evidence>
<sequence length="208" mass="23474">MGSSWAQGTGIYVCVDAKGRRLTSDRPILECLDREQKELNASGTVRRVVPPSLTAPERAAWEERERQANEARMRQEEERRIQRALLTRYPNQTVHDMERGKALHAADDVIALAERRLAELAGERKALEAEAGFYKTQAQWPAKLKRQFEDHDQQVAGQHRLIATQAEEKKRIHARFDAELARLKVLWARANGATVAAPATLPPAAPVR</sequence>
<accession>A0ABR9S1R7</accession>
<evidence type="ECO:0000313" key="3">
    <source>
        <dbReference type="Proteomes" id="UP000806285"/>
    </source>
</evidence>
<comment type="caution">
    <text evidence="2">The sequence shown here is derived from an EMBL/GenBank/DDBJ whole genome shotgun (WGS) entry which is preliminary data.</text>
</comment>
<organism evidence="2 3">
    <name type="scientific">Ramlibacter pallidus</name>
    <dbReference type="NCBI Taxonomy" id="2780087"/>
    <lineage>
        <taxon>Bacteria</taxon>
        <taxon>Pseudomonadati</taxon>
        <taxon>Pseudomonadota</taxon>
        <taxon>Betaproteobacteria</taxon>
        <taxon>Burkholderiales</taxon>
        <taxon>Comamonadaceae</taxon>
        <taxon>Ramlibacter</taxon>
    </lineage>
</organism>
<feature type="coiled-coil region" evidence="1">
    <location>
        <begin position="110"/>
        <end position="137"/>
    </location>
</feature>
<evidence type="ECO:0000256" key="1">
    <source>
        <dbReference type="SAM" id="Coils"/>
    </source>
</evidence>